<name>A0A2W5AIB3_9SPHN</name>
<dbReference type="Proteomes" id="UP000249555">
    <property type="component" value="Unassembled WGS sequence"/>
</dbReference>
<organism evidence="4 5">
    <name type="scientific">Sphingomonas taxi</name>
    <dbReference type="NCBI Taxonomy" id="1549858"/>
    <lineage>
        <taxon>Bacteria</taxon>
        <taxon>Pseudomonadati</taxon>
        <taxon>Pseudomonadota</taxon>
        <taxon>Alphaproteobacteria</taxon>
        <taxon>Sphingomonadales</taxon>
        <taxon>Sphingomonadaceae</taxon>
        <taxon>Sphingomonas</taxon>
    </lineage>
</organism>
<protein>
    <submittedName>
        <fullName evidence="4">TonB-dependent receptor</fullName>
    </submittedName>
</protein>
<dbReference type="AlphaFoldDB" id="A0A2W5AIB3"/>
<feature type="non-terminal residue" evidence="4">
    <location>
        <position position="459"/>
    </location>
</feature>
<dbReference type="PANTHER" id="PTHR40980">
    <property type="entry name" value="PLUG DOMAIN-CONTAINING PROTEIN"/>
    <property type="match status" value="1"/>
</dbReference>
<sequence length="459" mass="50226">YKNPSAEMIEGALGVTINLRTRLPFDAPGRLVSASAAYTHYDLADDDGYNASFLASDRWQTSAGEFGALLNMSYGETSFRQDLDVVEPYLIRTDVPGYEGEEIALPNGGGFKVGYGDRERFSAAAALQWRPNDRTEFYVQALRTDYTFHDNGLSFFAYGGNGVPLDLAPGATFTVEDGVATSGSFINPGVDAVTFATTRQTDTTDISIGGKWQATDRLNISADLQYIDSNVEMQTMNLTASVLTNTSGPSFDDDGDPATPNVPMFPGNYVFNFDTRPHIPQFSATDDYYADINNYGLTAVLPYSELNEAESWAGRVDLRWDFEEGGFLRDLRVGVRATDRTAINRSTTYGTWTAIGTTCANWSSPAGCYRLADFPEVAKAFPFRDTFLGGDGQNVFGDVWMFGLDQVADPQAVFDFLGAPPINQNVDFRSFDDPTAQVSNVSETTFAAYGVLRFASTFL</sequence>
<accession>A0A2W5AIB3</accession>
<evidence type="ECO:0000256" key="3">
    <source>
        <dbReference type="ARBA" id="ARBA00023237"/>
    </source>
</evidence>
<evidence type="ECO:0000256" key="1">
    <source>
        <dbReference type="ARBA" id="ARBA00004442"/>
    </source>
</evidence>
<evidence type="ECO:0000256" key="2">
    <source>
        <dbReference type="ARBA" id="ARBA00023136"/>
    </source>
</evidence>
<evidence type="ECO:0000313" key="4">
    <source>
        <dbReference type="EMBL" id="PZO70795.1"/>
    </source>
</evidence>
<proteinExistence type="predicted"/>
<feature type="non-terminal residue" evidence="4">
    <location>
        <position position="1"/>
    </location>
</feature>
<comment type="caution">
    <text evidence="4">The sequence shown here is derived from an EMBL/GenBank/DDBJ whole genome shotgun (WGS) entry which is preliminary data.</text>
</comment>
<dbReference type="GO" id="GO:0009279">
    <property type="term" value="C:cell outer membrane"/>
    <property type="evidence" value="ECO:0007669"/>
    <property type="project" value="UniProtKB-SubCell"/>
</dbReference>
<keyword evidence="3" id="KW-0998">Cell outer membrane</keyword>
<evidence type="ECO:0000313" key="5">
    <source>
        <dbReference type="Proteomes" id="UP000249555"/>
    </source>
</evidence>
<dbReference type="EMBL" id="QFMX01000092">
    <property type="protein sequence ID" value="PZO70795.1"/>
    <property type="molecule type" value="Genomic_DNA"/>
</dbReference>
<dbReference type="SUPFAM" id="SSF56935">
    <property type="entry name" value="Porins"/>
    <property type="match status" value="1"/>
</dbReference>
<dbReference type="Gene3D" id="2.40.170.20">
    <property type="entry name" value="TonB-dependent receptor, beta-barrel domain"/>
    <property type="match status" value="1"/>
</dbReference>
<reference evidence="4 5" key="1">
    <citation type="submission" date="2017-08" db="EMBL/GenBank/DDBJ databases">
        <title>Infants hospitalized years apart are colonized by the same room-sourced microbial strains.</title>
        <authorList>
            <person name="Brooks B."/>
            <person name="Olm M.R."/>
            <person name="Firek B.A."/>
            <person name="Baker R."/>
            <person name="Thomas B.C."/>
            <person name="Morowitz M.J."/>
            <person name="Banfield J.F."/>
        </authorList>
    </citation>
    <scope>NUCLEOTIDE SEQUENCE [LARGE SCALE GENOMIC DNA]</scope>
    <source>
        <strain evidence="4">S2_018_000_R3_119</strain>
    </source>
</reference>
<gene>
    <name evidence="4" type="ORF">DI640_14740</name>
</gene>
<comment type="subcellular location">
    <subcellularLocation>
        <location evidence="1">Cell outer membrane</location>
    </subcellularLocation>
</comment>
<dbReference type="PANTHER" id="PTHR40980:SF3">
    <property type="entry name" value="TONB-DEPENDENT RECEPTOR-LIKE BETA-BARREL DOMAIN-CONTAINING PROTEIN"/>
    <property type="match status" value="1"/>
</dbReference>
<keyword evidence="4" id="KW-0675">Receptor</keyword>
<dbReference type="InterPro" id="IPR036942">
    <property type="entry name" value="Beta-barrel_TonB_sf"/>
</dbReference>
<keyword evidence="2" id="KW-0472">Membrane</keyword>